<protein>
    <recommendedName>
        <fullName evidence="5">RNA-directed RNA polymerase L</fullName>
        <ecNumber evidence="4">2.7.7.48</ecNumber>
    </recommendedName>
    <alternativeName>
        <fullName evidence="13">Large structural protein</fullName>
    </alternativeName>
    <alternativeName>
        <fullName evidence="15">Replicase</fullName>
    </alternativeName>
    <alternativeName>
        <fullName evidence="14">Transcriptase</fullName>
    </alternativeName>
</protein>
<dbReference type="GO" id="GO:0003968">
    <property type="term" value="F:RNA-directed RNA polymerase activity"/>
    <property type="evidence" value="ECO:0007669"/>
    <property type="project" value="UniProtKB-KW"/>
</dbReference>
<keyword evidence="12" id="KW-0693">Viral RNA replication</keyword>
<keyword evidence="9" id="KW-0547">Nucleotide-binding</keyword>
<evidence type="ECO:0000313" key="20">
    <source>
        <dbReference type="Proteomes" id="UP000134428"/>
    </source>
</evidence>
<evidence type="ECO:0000259" key="18">
    <source>
        <dbReference type="PROSITE" id="PS50525"/>
    </source>
</evidence>
<dbReference type="InterPro" id="IPR048547">
    <property type="entry name" value="L_thumb_ring_bunyavir"/>
</dbReference>
<evidence type="ECO:0000256" key="3">
    <source>
        <dbReference type="ARBA" id="ARBA00004340"/>
    </source>
</evidence>
<dbReference type="EC" id="2.7.7.48" evidence="4"/>
<dbReference type="GO" id="GO:0043657">
    <property type="term" value="C:host cell"/>
    <property type="evidence" value="ECO:0007669"/>
    <property type="project" value="UniProtKB-SubCell"/>
</dbReference>
<dbReference type="GeneID" id="80554442"/>
<feature type="domain" description="RdRp catalytic" evidence="18">
    <location>
        <begin position="1034"/>
        <end position="1220"/>
    </location>
</feature>
<evidence type="ECO:0000256" key="17">
    <source>
        <dbReference type="ARBA" id="ARBA00048744"/>
    </source>
</evidence>
<evidence type="ECO:0000256" key="5">
    <source>
        <dbReference type="ARBA" id="ARBA00018602"/>
    </source>
</evidence>
<comment type="similarity">
    <text evidence="16">Belongs to the Bunyavirales RNA polymerase family.</text>
</comment>
<keyword evidence="11" id="KW-0460">Magnesium</keyword>
<evidence type="ECO:0000256" key="9">
    <source>
        <dbReference type="ARBA" id="ARBA00022741"/>
    </source>
</evidence>
<dbReference type="GO" id="GO:0039694">
    <property type="term" value="P:viral RNA genome replication"/>
    <property type="evidence" value="ECO:0007669"/>
    <property type="project" value="InterPro"/>
</dbReference>
<evidence type="ECO:0000256" key="15">
    <source>
        <dbReference type="ARBA" id="ARBA00031012"/>
    </source>
</evidence>
<dbReference type="GO" id="GO:0000166">
    <property type="term" value="F:nucleotide binding"/>
    <property type="evidence" value="ECO:0007669"/>
    <property type="project" value="UniProtKB-KW"/>
</dbReference>
<reference evidence="19 20" key="1">
    <citation type="journal article" date="2016" name="Virol Rep">
        <title>Newly characterized arboviruses of northern Australia.</title>
        <authorList>
            <person name="Huang B."/>
            <person name="Allcock R."/>
            <person name="Warrilow D."/>
        </authorList>
    </citation>
    <scope>NUCLEOTIDE SEQUENCE [LARGE SCALE GENOMIC DNA]</scope>
    <source>
        <strain evidence="19">MRM1243</strain>
    </source>
</reference>
<dbReference type="Pfam" id="PF04196">
    <property type="entry name" value="Bunya_RdRp"/>
    <property type="match status" value="1"/>
</dbReference>
<keyword evidence="10" id="KW-0378">Hydrolase</keyword>
<name>A0A142J8F2_9VIRU</name>
<sequence length="2253" mass="260725">MEDVEYRAFVARINSAKDATIGKIIYDDIMASRHDYFGRELCNSLGIQYRNDVLLSDILLETVIDYDPLNHKTPNITPDNYYYHAGTLYIIDYKVSVTEESTVLTYKKYYELTRELEAQLDIKISVAVIRLHPITKQLSSTCNELLELFAGFNFDINLDRHLELKDLLFDKFKDDEDFYRQIGHGDFTLTAPWCQDGCKELYSHPIYKEFKYSMPIPARRLFEESISFNPYSSERWNSNLLSLKEYYKSDYNSFINKQAKTIFEANGIYPQPNHEEIKSGWLLMKERVSIERNITPLIEKQKPSIHVLWSPPIKTMSNYATDKLIIYSKLLQSIDGLSKYKIAFQYIGKLMDISGSKSEYESFTNMLKTKCRSYASVVSDEKIKPRQIGTALVCWEQQFILNTAIMPVEARCLLLKDYLGIGKHKRFGNKTLEDINTDKPTILDFDNPEVLLASKTMMSNTRLLLSKPIDYDVKDFIYDNFGPQIKQASGDTFDSYMKIISKRYWAAINDMSVLIKNILSVSQYNKHNTFRVAFSNNNSLFALVFPSSDIKTKKATVVFCTVAIHKEKEDVLNCGALHQTFTSNGLHVSISKAIRLDKERAQRIVTSPGLFLINTMLLYNNNPTINLEDVCNFSFYTSLSITKAMLSLTEPSRYMIMNSLAISSNVKGYIEEKFSPYTKTLFSVYMTNLIKAGCMTAFEQRPKIMLRDVYLTDYEIKQKGIKPVRNLKSIWFTGEVTLKEYLNQIYLPFYYNAKGLHEKHHVMIDLAKTVLEIEKDQRESLPAIWSNEPKKQTVNLPILVYSIAKNLLSDTSRKNFLRGKIENMNNFRRSITTISTFTSSKSCIKIGNFSEQKTQIKKKIEKAEATYKKKVRLANPILYEEYEENAQVVHSNYNLIRDAVPNYVDHMSVKVFDRLYEMIDKKTIEEKDTIELIMDMMVTHKKFYFTFFNKGQKTAKDREIFVGEFEGKMCLYCIERISKERCKVNPDEMISEPGDGKLKAIEIKAEQEIRFLVEALRKQKKDMDADLLSTLNIDSLETRSKGLKLEINADMSKWSAQDVLFKYFWLVAMDPLLYPQEKERILYFLCNYMQKELILPDELLNNVLDQQTPYTDDIIMIMTNNFKTNTVNIKRNWLQGNLNYTSSYIHSCAMSVYKDILSTACELLEGSILVNSLVHSDDNQTSIAIVQNKLQDDQIIQFIMETFESTCLTFGNQVNMKKTYLTNFLKEFVSLFNLYGEPFSIFGRFLLTSVGDCAYIGPYEDLSSRLSAAQTALKHGAPPSLIWLSIGVSHWVTYMTYNMLPGQANDPMPYFPAMTRRDLPIEIGGVINSNLTVLSMVGLESGNLTFLLNLLRRMTPVLKKRETIQSQVLNIDDWDLTELTVNELFYLKFLRYIVLDTQFTVDESMGETSDMRSKSLLTPRKFTTIGSLRRLYSFTKYQDKIRAPKGLDDIFLYMLNNPELLVTKGETYLDFCNSILYRFNSKRFKESLSIQNPAQLFIEQVLFSKKPVIDFTGIREKYLNLIDQEEFNEKLNIIGKVTYSEAFRMINSDLTQLPLEKEDIKVIYDFIVLNDPLMSTIANSQLLSIIANPQERLGSSCNTMPEFRNLKLIRYSPALVIRAYNKGVYDFSYADPKELERDVFHLKEFVDNTGIKISMDTRIAKRTEELGERDFQFELKELTSFYQVCYSYIKSTEHKIKVYILPGKAHTAVEFCSLIMGNLECDDKWFTVHYLKPISSISSKGQIQRTCSSELNIASEAFRLIAHFADTFVGEESRLQFLHKMINEFSYKDMKVADLYNIILRDPSRIQYLPILYKTGHLEQKDIDRFDALKNSERVTWNQWQISRTLDVGTIDLIITGQNRQIAIKGNDDRLSLAELRLSRVDPSNILYAGRKLLNARHGLKFEKFQTVDIEPNNYYITCQFKYKGHYTYQITPTSVIARREMECEANNTKLTNRLIPVCLVNIAQVDSTKVIPLRYLDYKNRENFSLSRLEVAENEVATVKKASFVKMSSFAGPELRCGFLDLSKLMNTPELLSSDYHSITKCSLISLAKVLACNGTKNLEEGTMFFSDDPMEELEVEEMSSTPLFNIKISKRAKASMSYKSAIIALIEQQTAEFQEAFCWDVEGFFSGENLGILESLVSLMKILKTNEWSTLLDNCIHICLIKNGMDALYHNFNVPEVFLKNKYTGEIDWANYKDFIIQIPEIKMDPWSTMFEHFREKSKELISEKLKPKTTFEAFKKNLRKSEGRGMFDFF</sequence>
<dbReference type="GO" id="GO:0016787">
    <property type="term" value="F:hydrolase activity"/>
    <property type="evidence" value="ECO:0007669"/>
    <property type="project" value="UniProtKB-KW"/>
</dbReference>
<organism evidence="19 20">
    <name type="scientific">Kowanyama virus</name>
    <dbReference type="NCBI Taxonomy" id="1819306"/>
    <lineage>
        <taxon>Viruses</taxon>
        <taxon>Riboviria</taxon>
        <taxon>Orthornavirae</taxon>
        <taxon>Negarnaviricota</taxon>
        <taxon>Polyploviricotina</taxon>
        <taxon>Bunyaviricetes</taxon>
        <taxon>Elliovirales</taxon>
        <taxon>Peribunyaviridae</taxon>
        <taxon>Orthobunyavirus</taxon>
        <taxon>Orthobunyavirus kowanyamaense</taxon>
    </lineage>
</organism>
<comment type="cofactor">
    <cofactor evidence="2">
        <name>Mg(2+)</name>
        <dbReference type="ChEBI" id="CHEBI:18420"/>
    </cofactor>
</comment>
<evidence type="ECO:0000256" key="6">
    <source>
        <dbReference type="ARBA" id="ARBA00022484"/>
    </source>
</evidence>
<dbReference type="InterPro" id="IPR029124">
    <property type="entry name" value="L_protein_N"/>
</dbReference>
<dbReference type="InterPro" id="IPR048006">
    <property type="entry name" value="CapSnatch_bunyavir"/>
</dbReference>
<dbReference type="Pfam" id="PF21561">
    <property type="entry name" value="L_thumb_ring_vir"/>
    <property type="match status" value="1"/>
</dbReference>
<evidence type="ECO:0000256" key="7">
    <source>
        <dbReference type="ARBA" id="ARBA00022679"/>
    </source>
</evidence>
<evidence type="ECO:0000256" key="16">
    <source>
        <dbReference type="ARBA" id="ARBA00034123"/>
    </source>
</evidence>
<dbReference type="Pfam" id="PF15518">
    <property type="entry name" value="L_protein_N"/>
    <property type="match status" value="1"/>
</dbReference>
<keyword evidence="6 19" id="KW-0696">RNA-directed RNA polymerase</keyword>
<dbReference type="Proteomes" id="UP000134428">
    <property type="component" value="Genome"/>
</dbReference>
<dbReference type="RefSeq" id="YP_010840797.1">
    <property type="nucleotide sequence ID" value="NC_079034.1"/>
</dbReference>
<proteinExistence type="inferred from homology"/>
<evidence type="ECO:0000256" key="2">
    <source>
        <dbReference type="ARBA" id="ARBA00001946"/>
    </source>
</evidence>
<keyword evidence="20" id="KW-1185">Reference proteome</keyword>
<evidence type="ECO:0000256" key="8">
    <source>
        <dbReference type="ARBA" id="ARBA00022695"/>
    </source>
</evidence>
<dbReference type="EMBL" id="KT820202">
    <property type="protein sequence ID" value="AMR73391.1"/>
    <property type="molecule type" value="Viral_cRNA"/>
</dbReference>
<evidence type="ECO:0000256" key="1">
    <source>
        <dbReference type="ARBA" id="ARBA00001936"/>
    </source>
</evidence>
<comment type="cofactor">
    <cofactor evidence="1">
        <name>Mn(2+)</name>
        <dbReference type="ChEBI" id="CHEBI:29035"/>
    </cofactor>
</comment>
<dbReference type="PROSITE" id="PS50525">
    <property type="entry name" value="RDRP_SSRNA_NEG_SEG"/>
    <property type="match status" value="1"/>
</dbReference>
<evidence type="ECO:0000256" key="12">
    <source>
        <dbReference type="ARBA" id="ARBA00022953"/>
    </source>
</evidence>
<comment type="catalytic activity">
    <reaction evidence="17">
        <text>RNA(n) + a ribonucleoside 5'-triphosphate = RNA(n+1) + diphosphate</text>
        <dbReference type="Rhea" id="RHEA:21248"/>
        <dbReference type="Rhea" id="RHEA-COMP:14527"/>
        <dbReference type="Rhea" id="RHEA-COMP:17342"/>
        <dbReference type="ChEBI" id="CHEBI:33019"/>
        <dbReference type="ChEBI" id="CHEBI:61557"/>
        <dbReference type="ChEBI" id="CHEBI:140395"/>
        <dbReference type="EC" id="2.7.7.48"/>
    </reaction>
</comment>
<evidence type="ECO:0000313" key="19">
    <source>
        <dbReference type="EMBL" id="AMR73391.1"/>
    </source>
</evidence>
<accession>A0A142J8F2</accession>
<evidence type="ECO:0000256" key="10">
    <source>
        <dbReference type="ARBA" id="ARBA00022801"/>
    </source>
</evidence>
<evidence type="ECO:0000256" key="14">
    <source>
        <dbReference type="ARBA" id="ARBA00030436"/>
    </source>
</evidence>
<evidence type="ECO:0000256" key="13">
    <source>
        <dbReference type="ARBA" id="ARBA00030285"/>
    </source>
</evidence>
<evidence type="ECO:0000256" key="4">
    <source>
        <dbReference type="ARBA" id="ARBA00012494"/>
    </source>
</evidence>
<dbReference type="GO" id="GO:0006351">
    <property type="term" value="P:DNA-templated transcription"/>
    <property type="evidence" value="ECO:0007669"/>
    <property type="project" value="InterPro"/>
</dbReference>
<dbReference type="InterPro" id="IPR007099">
    <property type="entry name" value="RNA-dir_pol_NSvirus"/>
</dbReference>
<keyword evidence="8" id="KW-0548">Nucleotidyltransferase</keyword>
<evidence type="ECO:0000256" key="11">
    <source>
        <dbReference type="ARBA" id="ARBA00022842"/>
    </source>
</evidence>
<dbReference type="InterPro" id="IPR007322">
    <property type="entry name" value="RNA_pol_bunyavir"/>
</dbReference>
<comment type="subcellular location">
    <subcellularLocation>
        <location evidence="3">Host cell</location>
    </subcellularLocation>
</comment>
<keyword evidence="7" id="KW-0808">Transferase</keyword>
<dbReference type="NCBIfam" id="TIGR04202">
    <property type="entry name" value="capSnatchArena"/>
    <property type="match status" value="1"/>
</dbReference>
<dbReference type="KEGG" id="vg:80554442"/>
<dbReference type="Gene3D" id="3.40.91.60">
    <property type="match status" value="1"/>
</dbReference>
<dbReference type="CDD" id="cd22349">
    <property type="entry name" value="PDDEXK_RNA_polymerase-like"/>
    <property type="match status" value="1"/>
</dbReference>